<dbReference type="Pfam" id="PF04321">
    <property type="entry name" value="RmlD_sub_bind"/>
    <property type="match status" value="1"/>
</dbReference>
<comment type="pathway">
    <text evidence="2">Carbohydrate biosynthesis; dTDP-L-rhamnose biosynthesis.</text>
</comment>
<keyword evidence="2 4" id="KW-0560">Oxidoreductase</keyword>
<evidence type="ECO:0000313" key="4">
    <source>
        <dbReference type="EMBL" id="TQF66043.1"/>
    </source>
</evidence>
<dbReference type="InterPro" id="IPR036291">
    <property type="entry name" value="NAD(P)-bd_dom_sf"/>
</dbReference>
<reference evidence="4 5" key="1">
    <citation type="submission" date="2019-06" db="EMBL/GenBank/DDBJ databases">
        <title>Rhodococcus spaelei sp. nov., isolated from a cave.</title>
        <authorList>
            <person name="Lee S.D."/>
        </authorList>
    </citation>
    <scope>NUCLEOTIDE SEQUENCE [LARGE SCALE GENOMIC DNA]</scope>
    <source>
        <strain evidence="4 5">C9-5</strain>
    </source>
</reference>
<dbReference type="PANTHER" id="PTHR10491">
    <property type="entry name" value="DTDP-4-DEHYDRORHAMNOSE REDUCTASE"/>
    <property type="match status" value="1"/>
</dbReference>
<name>A0A541B139_9NOCA</name>
<dbReference type="Gene3D" id="3.40.50.720">
    <property type="entry name" value="NAD(P)-binding Rossmann-like Domain"/>
    <property type="match status" value="1"/>
</dbReference>
<sequence>MCCGPTRVPGYWRTASIPVTSFRRARLCAVRRILVTGARGQLGTALLRRGAEARLDMVGLSSGELDIADAGAVRDAVEPGSVVLNCAAYTAVDAAETDEADAQRVNVDGARNLARACARVGAQLVHVSTDYVFAGDAGVPYEPDAPTGPRTVYGRTKLAGERAVLEADPGAVVVRTAWVYSGVGTDFVATMLRLQRDRETVDVVDDQVGSPTYAGDLAAGLLELAGREDVAGGVLHATNSGQASWFELARAVFSGVGADPARVHPCSSAQFPRPAPRPAYSVLSPASWAAAGLTPLRPWPEALEAALAMASPASD</sequence>
<dbReference type="Proteomes" id="UP000316256">
    <property type="component" value="Unassembled WGS sequence"/>
</dbReference>
<dbReference type="CDD" id="cd05254">
    <property type="entry name" value="dTDP_HR_like_SDR_e"/>
    <property type="match status" value="1"/>
</dbReference>
<dbReference type="UniPathway" id="UPA00124"/>
<dbReference type="GO" id="GO:0008831">
    <property type="term" value="F:dTDP-4-dehydrorhamnose reductase activity"/>
    <property type="evidence" value="ECO:0007669"/>
    <property type="project" value="UniProtKB-EC"/>
</dbReference>
<gene>
    <name evidence="4" type="primary">rfbD</name>
    <name evidence="4" type="ORF">FK531_19450</name>
</gene>
<comment type="caution">
    <text evidence="4">The sequence shown here is derived from an EMBL/GenBank/DDBJ whole genome shotgun (WGS) entry which is preliminary data.</text>
</comment>
<dbReference type="EC" id="1.1.1.133" evidence="2"/>
<dbReference type="EMBL" id="VIGH01000009">
    <property type="protein sequence ID" value="TQF66043.1"/>
    <property type="molecule type" value="Genomic_DNA"/>
</dbReference>
<evidence type="ECO:0000256" key="2">
    <source>
        <dbReference type="RuleBase" id="RU364082"/>
    </source>
</evidence>
<dbReference type="OrthoDB" id="9803892at2"/>
<comment type="function">
    <text evidence="2">Catalyzes the reduction of dTDP-6-deoxy-L-lyxo-4-hexulose to yield dTDP-L-rhamnose.</text>
</comment>
<dbReference type="GO" id="GO:0005829">
    <property type="term" value="C:cytosol"/>
    <property type="evidence" value="ECO:0007669"/>
    <property type="project" value="TreeGrafter"/>
</dbReference>
<feature type="domain" description="RmlD-like substrate binding" evidence="3">
    <location>
        <begin position="32"/>
        <end position="308"/>
    </location>
</feature>
<evidence type="ECO:0000256" key="1">
    <source>
        <dbReference type="ARBA" id="ARBA00010944"/>
    </source>
</evidence>
<comment type="similarity">
    <text evidence="1 2">Belongs to the dTDP-4-dehydrorhamnose reductase family.</text>
</comment>
<dbReference type="InterPro" id="IPR029903">
    <property type="entry name" value="RmlD-like-bd"/>
</dbReference>
<dbReference type="Gene3D" id="3.90.25.10">
    <property type="entry name" value="UDP-galactose 4-epimerase, domain 1"/>
    <property type="match status" value="1"/>
</dbReference>
<proteinExistence type="inferred from homology"/>
<evidence type="ECO:0000313" key="5">
    <source>
        <dbReference type="Proteomes" id="UP000316256"/>
    </source>
</evidence>
<evidence type="ECO:0000259" key="3">
    <source>
        <dbReference type="Pfam" id="PF04321"/>
    </source>
</evidence>
<dbReference type="AlphaFoldDB" id="A0A541B139"/>
<keyword evidence="2" id="KW-0521">NADP</keyword>
<dbReference type="GO" id="GO:0019305">
    <property type="term" value="P:dTDP-rhamnose biosynthetic process"/>
    <property type="evidence" value="ECO:0007669"/>
    <property type="project" value="UniProtKB-UniPathway"/>
</dbReference>
<dbReference type="InterPro" id="IPR005913">
    <property type="entry name" value="dTDP_dehydrorham_reduct"/>
</dbReference>
<dbReference type="PANTHER" id="PTHR10491:SF4">
    <property type="entry name" value="METHIONINE ADENOSYLTRANSFERASE 2 SUBUNIT BETA"/>
    <property type="match status" value="1"/>
</dbReference>
<keyword evidence="5" id="KW-1185">Reference proteome</keyword>
<organism evidence="4 5">
    <name type="scientific">Rhodococcus spelaei</name>
    <dbReference type="NCBI Taxonomy" id="2546320"/>
    <lineage>
        <taxon>Bacteria</taxon>
        <taxon>Bacillati</taxon>
        <taxon>Actinomycetota</taxon>
        <taxon>Actinomycetes</taxon>
        <taxon>Mycobacteriales</taxon>
        <taxon>Nocardiaceae</taxon>
        <taxon>Rhodococcus</taxon>
    </lineage>
</organism>
<protein>
    <recommendedName>
        <fullName evidence="2">dTDP-4-dehydrorhamnose reductase</fullName>
        <ecNumber evidence="2">1.1.1.133</ecNumber>
    </recommendedName>
</protein>
<accession>A0A541B139</accession>
<dbReference type="SUPFAM" id="SSF51735">
    <property type="entry name" value="NAD(P)-binding Rossmann-fold domains"/>
    <property type="match status" value="1"/>
</dbReference>
<dbReference type="NCBIfam" id="TIGR01214">
    <property type="entry name" value="rmlD"/>
    <property type="match status" value="1"/>
</dbReference>